<keyword evidence="1" id="KW-1133">Transmembrane helix</keyword>
<reference evidence="3" key="1">
    <citation type="journal article" date="2017" name="Nat. Ecol. Evol.">
        <title>Genome expansion and lineage-specific genetic innovations in the forest pathogenic fungi Armillaria.</title>
        <authorList>
            <person name="Sipos G."/>
            <person name="Prasanna A.N."/>
            <person name="Walter M.C."/>
            <person name="O'Connor E."/>
            <person name="Balint B."/>
            <person name="Krizsan K."/>
            <person name="Kiss B."/>
            <person name="Hess J."/>
            <person name="Varga T."/>
            <person name="Slot J."/>
            <person name="Riley R."/>
            <person name="Boka B."/>
            <person name="Rigling D."/>
            <person name="Barry K."/>
            <person name="Lee J."/>
            <person name="Mihaltcheva S."/>
            <person name="LaButti K."/>
            <person name="Lipzen A."/>
            <person name="Waldron R."/>
            <person name="Moloney N.M."/>
            <person name="Sperisen C."/>
            <person name="Kredics L."/>
            <person name="Vagvoelgyi C."/>
            <person name="Patrignani A."/>
            <person name="Fitzpatrick D."/>
            <person name="Nagy I."/>
            <person name="Doyle S."/>
            <person name="Anderson J.B."/>
            <person name="Grigoriev I.V."/>
            <person name="Gueldener U."/>
            <person name="Muensterkoetter M."/>
            <person name="Nagy L.G."/>
        </authorList>
    </citation>
    <scope>NUCLEOTIDE SEQUENCE [LARGE SCALE GENOMIC DNA]</scope>
    <source>
        <strain evidence="3">C18/9</strain>
    </source>
</reference>
<keyword evidence="3" id="KW-1185">Reference proteome</keyword>
<accession>A0A284QMP6</accession>
<dbReference type="OrthoDB" id="3059868at2759"/>
<feature type="transmembrane region" description="Helical" evidence="1">
    <location>
        <begin position="51"/>
        <end position="71"/>
    </location>
</feature>
<dbReference type="OMA" id="MWRERRF"/>
<protein>
    <submittedName>
        <fullName evidence="2">Uncharacterized protein</fullName>
    </submittedName>
</protein>
<sequence length="336" mass="38401">MLAFRLHLLSTDAFHRLMSSHQYGYLNFHDFLSADSLLRVFSTQYCFENRYALLSLLFVLCLLLFVMISFVSKRACTPKENIHLQALSTVVIPTRNRSQSIKYTATWKEQRMEISLTALVEKIKSGAIEMRNPRADLSSMFRERLKVYGWTIGLDLEPVWSAKTMTWLLKGHFLCSKVSKAPALLLLFEGPSTLHLDALHHSKIDSSIASFIKSLVVGSTATIEFTTMSPQIVWMSKDFILCSLPLRTSTPLLVSFTGVLSVCAPTRIKSVVNISERYADALSSSAERLVEDRADRIAFIDQYGLDMWRERRFLMYWEAALLDVGHVTRWIVELQK</sequence>
<proteinExistence type="predicted"/>
<name>A0A284QMP6_ARMOS</name>
<organism evidence="2 3">
    <name type="scientific">Armillaria ostoyae</name>
    <name type="common">Armillaria root rot fungus</name>
    <dbReference type="NCBI Taxonomy" id="47428"/>
    <lineage>
        <taxon>Eukaryota</taxon>
        <taxon>Fungi</taxon>
        <taxon>Dikarya</taxon>
        <taxon>Basidiomycota</taxon>
        <taxon>Agaricomycotina</taxon>
        <taxon>Agaricomycetes</taxon>
        <taxon>Agaricomycetidae</taxon>
        <taxon>Agaricales</taxon>
        <taxon>Marasmiineae</taxon>
        <taxon>Physalacriaceae</taxon>
        <taxon>Armillaria</taxon>
    </lineage>
</organism>
<gene>
    <name evidence="2" type="ORF">ARMOST_01009</name>
</gene>
<dbReference type="AlphaFoldDB" id="A0A284QMP6"/>
<dbReference type="EMBL" id="FUEG01000001">
    <property type="protein sequence ID" value="SJK97755.1"/>
    <property type="molecule type" value="Genomic_DNA"/>
</dbReference>
<evidence type="ECO:0000256" key="1">
    <source>
        <dbReference type="SAM" id="Phobius"/>
    </source>
</evidence>
<keyword evidence="1" id="KW-0472">Membrane</keyword>
<evidence type="ECO:0000313" key="3">
    <source>
        <dbReference type="Proteomes" id="UP000219338"/>
    </source>
</evidence>
<dbReference type="Proteomes" id="UP000219338">
    <property type="component" value="Unassembled WGS sequence"/>
</dbReference>
<keyword evidence="1" id="KW-0812">Transmembrane</keyword>
<evidence type="ECO:0000313" key="2">
    <source>
        <dbReference type="EMBL" id="SJK97755.1"/>
    </source>
</evidence>